<evidence type="ECO:0000313" key="2">
    <source>
        <dbReference type="Proteomes" id="UP000193067"/>
    </source>
</evidence>
<dbReference type="OrthoDB" id="2757150at2759"/>
<reference evidence="1 2" key="1">
    <citation type="journal article" date="2015" name="Biotechnol. Biofuels">
        <title>Enhanced degradation of softwood versus hardwood by the white-rot fungus Pycnoporus coccineus.</title>
        <authorList>
            <person name="Couturier M."/>
            <person name="Navarro D."/>
            <person name="Chevret D."/>
            <person name="Henrissat B."/>
            <person name="Piumi F."/>
            <person name="Ruiz-Duenas F.J."/>
            <person name="Martinez A.T."/>
            <person name="Grigoriev I.V."/>
            <person name="Riley R."/>
            <person name="Lipzen A."/>
            <person name="Berrin J.G."/>
            <person name="Master E.R."/>
            <person name="Rosso M.N."/>
        </authorList>
    </citation>
    <scope>NUCLEOTIDE SEQUENCE [LARGE SCALE GENOMIC DNA]</scope>
    <source>
        <strain evidence="1 2">BRFM310</strain>
    </source>
</reference>
<dbReference type="AlphaFoldDB" id="A0A1Y2I530"/>
<accession>A0A1Y2I530</accession>
<dbReference type="STRING" id="1353009.A0A1Y2I530"/>
<name>A0A1Y2I530_TRAC3</name>
<evidence type="ECO:0000313" key="1">
    <source>
        <dbReference type="EMBL" id="OSC96237.1"/>
    </source>
</evidence>
<organism evidence="1 2">
    <name type="scientific">Trametes coccinea (strain BRFM310)</name>
    <name type="common">Pycnoporus coccineus</name>
    <dbReference type="NCBI Taxonomy" id="1353009"/>
    <lineage>
        <taxon>Eukaryota</taxon>
        <taxon>Fungi</taxon>
        <taxon>Dikarya</taxon>
        <taxon>Basidiomycota</taxon>
        <taxon>Agaricomycotina</taxon>
        <taxon>Agaricomycetes</taxon>
        <taxon>Polyporales</taxon>
        <taxon>Polyporaceae</taxon>
        <taxon>Trametes</taxon>
    </lineage>
</organism>
<protein>
    <submittedName>
        <fullName evidence="1">Uncharacterized protein</fullName>
    </submittedName>
</protein>
<proteinExistence type="predicted"/>
<dbReference type="EMBL" id="KZ084207">
    <property type="protein sequence ID" value="OSC96237.1"/>
    <property type="molecule type" value="Genomic_DNA"/>
</dbReference>
<keyword evidence="2" id="KW-1185">Reference proteome</keyword>
<gene>
    <name evidence="1" type="ORF">PYCCODRAFT_1379537</name>
</gene>
<feature type="non-terminal residue" evidence="1">
    <location>
        <position position="1"/>
    </location>
</feature>
<dbReference type="Proteomes" id="UP000193067">
    <property type="component" value="Unassembled WGS sequence"/>
</dbReference>
<sequence>TGNPTARMSWSVNGYAKTVVRRYRQKLVNWPAHIPFTNLSDLRGGVRVLCTLQHLWDTGVLRLEPATAEDAMDSLRSARSVHPNPLFLGAQRSRA</sequence>